<dbReference type="InterPro" id="IPR004345">
    <property type="entry name" value="TB2_DP1_HVA22"/>
</dbReference>
<sequence>MLGELITHSLVLVLGYAYPAFECFKCVEKNRVDIQQLRFWCQYWIVVGLVRVIESVGDIFISWIPMYSEVKLALFIYLWYPKSKGTTYIYGAVLKPFVSEHEGDIERSVLQLKDRAWDLVLFYWQNCTDLGQEKFFNLLDFLATGRMLTTPQSSNSKHKDDDQQCAGAPAGPLPPPPATVKSGFFRRHK</sequence>
<dbReference type="AlphaFoldDB" id="A0A484K0B7"/>
<evidence type="ECO:0000313" key="4">
    <source>
        <dbReference type="Proteomes" id="UP000595140"/>
    </source>
</evidence>
<comment type="similarity">
    <text evidence="1">Belongs to the DP1 family.</text>
</comment>
<proteinExistence type="inferred from homology"/>
<feature type="region of interest" description="Disordered" evidence="2">
    <location>
        <begin position="150"/>
        <end position="189"/>
    </location>
</feature>
<evidence type="ECO:0000313" key="3">
    <source>
        <dbReference type="EMBL" id="VFQ59221.1"/>
    </source>
</evidence>
<evidence type="ECO:0000256" key="2">
    <source>
        <dbReference type="SAM" id="MobiDB-lite"/>
    </source>
</evidence>
<accession>A0A484K0B7</accession>
<dbReference type="Proteomes" id="UP000595140">
    <property type="component" value="Unassembled WGS sequence"/>
</dbReference>
<evidence type="ECO:0000256" key="1">
    <source>
        <dbReference type="RuleBase" id="RU362006"/>
    </source>
</evidence>
<comment type="subcellular location">
    <subcellularLocation>
        <location evidence="1">Membrane</location>
        <topology evidence="1">Multi-pass membrane protein</topology>
    </subcellularLocation>
</comment>
<dbReference type="PANTHER" id="PTHR12300:SF162">
    <property type="entry name" value="HVA22-LIKE PROTEIN J"/>
    <property type="match status" value="1"/>
</dbReference>
<organism evidence="3 4">
    <name type="scientific">Cuscuta campestris</name>
    <dbReference type="NCBI Taxonomy" id="132261"/>
    <lineage>
        <taxon>Eukaryota</taxon>
        <taxon>Viridiplantae</taxon>
        <taxon>Streptophyta</taxon>
        <taxon>Embryophyta</taxon>
        <taxon>Tracheophyta</taxon>
        <taxon>Spermatophyta</taxon>
        <taxon>Magnoliopsida</taxon>
        <taxon>eudicotyledons</taxon>
        <taxon>Gunneridae</taxon>
        <taxon>Pentapetalae</taxon>
        <taxon>asterids</taxon>
        <taxon>lamiids</taxon>
        <taxon>Solanales</taxon>
        <taxon>Convolvulaceae</taxon>
        <taxon>Cuscuteae</taxon>
        <taxon>Cuscuta</taxon>
        <taxon>Cuscuta subgen. Grammica</taxon>
        <taxon>Cuscuta sect. Cleistogrammica</taxon>
    </lineage>
</organism>
<dbReference type="Pfam" id="PF03134">
    <property type="entry name" value="TB2_DP1_HVA22"/>
    <property type="match status" value="1"/>
</dbReference>
<dbReference type="OrthoDB" id="434647at2759"/>
<dbReference type="GO" id="GO:0016020">
    <property type="term" value="C:membrane"/>
    <property type="evidence" value="ECO:0007669"/>
    <property type="project" value="UniProtKB-SubCell"/>
</dbReference>
<gene>
    <name evidence="3" type="ORF">CCAM_LOCUS997</name>
</gene>
<protein>
    <recommendedName>
        <fullName evidence="1">HVA22-like protein</fullName>
    </recommendedName>
</protein>
<reference evidence="3 4" key="1">
    <citation type="submission" date="2018-04" db="EMBL/GenBank/DDBJ databases">
        <authorList>
            <person name="Vogel A."/>
        </authorList>
    </citation>
    <scope>NUCLEOTIDE SEQUENCE [LARGE SCALE GENOMIC DNA]</scope>
</reference>
<dbReference type="EMBL" id="OOIL02000003">
    <property type="protein sequence ID" value="VFQ59221.1"/>
    <property type="molecule type" value="Genomic_DNA"/>
</dbReference>
<name>A0A484K0B7_9ASTE</name>
<keyword evidence="4" id="KW-1185">Reference proteome</keyword>
<dbReference type="PANTHER" id="PTHR12300">
    <property type="entry name" value="HVA22-LIKE PROTEINS"/>
    <property type="match status" value="1"/>
</dbReference>